<keyword evidence="1" id="KW-0472">Membrane</keyword>
<organism evidence="2 3">
    <name type="scientific">Stackebrandtia endophytica</name>
    <dbReference type="NCBI Taxonomy" id="1496996"/>
    <lineage>
        <taxon>Bacteria</taxon>
        <taxon>Bacillati</taxon>
        <taxon>Actinomycetota</taxon>
        <taxon>Actinomycetes</taxon>
        <taxon>Glycomycetales</taxon>
        <taxon>Glycomycetaceae</taxon>
        <taxon>Stackebrandtia</taxon>
    </lineage>
</organism>
<dbReference type="EMBL" id="VFOW01000001">
    <property type="protein sequence ID" value="TQL79680.1"/>
    <property type="molecule type" value="Genomic_DNA"/>
</dbReference>
<feature type="transmembrane region" description="Helical" evidence="1">
    <location>
        <begin position="154"/>
        <end position="175"/>
    </location>
</feature>
<accession>A0A543B4G3</accession>
<dbReference type="AlphaFoldDB" id="A0A543B4G3"/>
<dbReference type="Proteomes" id="UP000317043">
    <property type="component" value="Unassembled WGS sequence"/>
</dbReference>
<protein>
    <submittedName>
        <fullName evidence="2">Uncharacterized protein</fullName>
    </submittedName>
</protein>
<keyword evidence="1" id="KW-1133">Transmembrane helix</keyword>
<feature type="transmembrane region" description="Helical" evidence="1">
    <location>
        <begin position="118"/>
        <end position="142"/>
    </location>
</feature>
<feature type="transmembrane region" description="Helical" evidence="1">
    <location>
        <begin position="78"/>
        <end position="98"/>
    </location>
</feature>
<proteinExistence type="predicted"/>
<keyword evidence="1" id="KW-0812">Transmembrane</keyword>
<sequence>MRGFTGNRSRRCESDTRSLTILDRTVIYSGQNRSEYQSIPRNVGPANACVEWFLQERSLNYSVPSPRSKSGVITAIQALLWIQVGLGFLQCPLAVFVGEFMRDGIFPSEVPPAPAENSAYVGAVIFAAALAVVVPQLVVIALRLTAGGRAMWAWALSALAAPLLLLAGFALTATLDASLGQIDALRAVGGMALYCVPVPVAAIACLLTPAARAWFHPDEPAAVEATVISWRD</sequence>
<name>A0A543B4G3_9ACTN</name>
<evidence type="ECO:0000313" key="2">
    <source>
        <dbReference type="EMBL" id="TQL79680.1"/>
    </source>
</evidence>
<keyword evidence="3" id="KW-1185">Reference proteome</keyword>
<comment type="caution">
    <text evidence="2">The sequence shown here is derived from an EMBL/GenBank/DDBJ whole genome shotgun (WGS) entry which is preliminary data.</text>
</comment>
<evidence type="ECO:0000313" key="3">
    <source>
        <dbReference type="Proteomes" id="UP000317043"/>
    </source>
</evidence>
<gene>
    <name evidence="2" type="ORF">FB566_5291</name>
</gene>
<dbReference type="InParanoid" id="A0A543B4G3"/>
<reference evidence="2 3" key="1">
    <citation type="submission" date="2019-06" db="EMBL/GenBank/DDBJ databases">
        <title>Sequencing the genomes of 1000 actinobacteria strains.</title>
        <authorList>
            <person name="Klenk H.-P."/>
        </authorList>
    </citation>
    <scope>NUCLEOTIDE SEQUENCE [LARGE SCALE GENOMIC DNA]</scope>
    <source>
        <strain evidence="2 3">DSM 45928</strain>
    </source>
</reference>
<evidence type="ECO:0000256" key="1">
    <source>
        <dbReference type="SAM" id="Phobius"/>
    </source>
</evidence>
<feature type="transmembrane region" description="Helical" evidence="1">
    <location>
        <begin position="187"/>
        <end position="207"/>
    </location>
</feature>